<dbReference type="PANTHER" id="PTHR43300:SF11">
    <property type="entry name" value="ACETYLTRANSFERASE RV3034C-RELATED"/>
    <property type="match status" value="1"/>
</dbReference>
<comment type="similarity">
    <text evidence="1">Belongs to the transferase hexapeptide repeat family.</text>
</comment>
<dbReference type="Proteomes" id="UP000237466">
    <property type="component" value="Unassembled WGS sequence"/>
</dbReference>
<proteinExistence type="inferred from homology"/>
<dbReference type="EMBL" id="PDGH01000054">
    <property type="protein sequence ID" value="POB49138.1"/>
    <property type="molecule type" value="Genomic_DNA"/>
</dbReference>
<evidence type="ECO:0000256" key="2">
    <source>
        <dbReference type="ARBA" id="ARBA00022679"/>
    </source>
</evidence>
<keyword evidence="4" id="KW-0012">Acyltransferase</keyword>
<evidence type="ECO:0000256" key="1">
    <source>
        <dbReference type="ARBA" id="ARBA00007274"/>
    </source>
</evidence>
<keyword evidence="3" id="KW-0677">Repeat</keyword>
<keyword evidence="2 5" id="KW-0808">Transferase</keyword>
<dbReference type="InterPro" id="IPR001451">
    <property type="entry name" value="Hexapep"/>
</dbReference>
<evidence type="ECO:0000256" key="4">
    <source>
        <dbReference type="ARBA" id="ARBA00023315"/>
    </source>
</evidence>
<reference evidence="5 6" key="1">
    <citation type="journal article" date="2018" name="Front. Microbiol.">
        <title>Phylogeny of Vibrio vulnificus from the Analysis of the Core-Genome: Implications for Intra-Species Taxonomy.</title>
        <authorList>
            <person name="Roig F.J."/>
            <person name="Gonzalez-Candelas F."/>
            <person name="Sanjuan E."/>
            <person name="Fouz B."/>
            <person name="Feil E.J."/>
            <person name="Llorens C."/>
            <person name="Baker-Austin C."/>
            <person name="Oliver J.D."/>
            <person name="Danin-Poleg Y."/>
            <person name="Gibas C.J."/>
            <person name="Kashi Y."/>
            <person name="Gulig P.A."/>
            <person name="Morrison S.S."/>
            <person name="Amaro C."/>
        </authorList>
    </citation>
    <scope>NUCLEOTIDE SEQUENCE [LARGE SCALE GENOMIC DNA]</scope>
    <source>
        <strain evidence="5 6">CECT4608</strain>
    </source>
</reference>
<name>A0A2S3R5Z0_VIBVL</name>
<dbReference type="InterPro" id="IPR018357">
    <property type="entry name" value="Hexapep_transf_CS"/>
</dbReference>
<evidence type="ECO:0000313" key="5">
    <source>
        <dbReference type="EMBL" id="POB49138.1"/>
    </source>
</evidence>
<accession>A0A2S3R5Z0</accession>
<sequence length="244" mass="27989">MHYNLKNYERYLLDRFGKLLAKRRVKNIFNPIHLLILTLLKRTTKDKYGKFKEGYRYISEKHFGFTVGKYSTGYEQFWNKPKLIKSIGSFCNISADNVHIAGGNHPLSTVSTHAFFFHDKYKFVSENQCIDDYANNDKIIIGNDVWIGANVSILPGVKVGDGAVLATGAVVNKDVPPYAIVGGVPARIIKYRFDEETIVALLELAWWEWSDEKIKENTPYMWDPKVLVEKNISNLDNSHLRLSL</sequence>
<dbReference type="SUPFAM" id="SSF51161">
    <property type="entry name" value="Trimeric LpxA-like enzymes"/>
    <property type="match status" value="1"/>
</dbReference>
<dbReference type="GO" id="GO:0016746">
    <property type="term" value="F:acyltransferase activity"/>
    <property type="evidence" value="ECO:0007669"/>
    <property type="project" value="UniProtKB-KW"/>
</dbReference>
<dbReference type="Gene3D" id="2.160.10.10">
    <property type="entry name" value="Hexapeptide repeat proteins"/>
    <property type="match status" value="1"/>
</dbReference>
<dbReference type="InterPro" id="IPR011004">
    <property type="entry name" value="Trimer_LpxA-like_sf"/>
</dbReference>
<gene>
    <name evidence="5" type="ORF">CRN52_06620</name>
</gene>
<evidence type="ECO:0000313" key="6">
    <source>
        <dbReference type="Proteomes" id="UP000237466"/>
    </source>
</evidence>
<organism evidence="5 6">
    <name type="scientific">Vibrio vulnificus</name>
    <dbReference type="NCBI Taxonomy" id="672"/>
    <lineage>
        <taxon>Bacteria</taxon>
        <taxon>Pseudomonadati</taxon>
        <taxon>Pseudomonadota</taxon>
        <taxon>Gammaproteobacteria</taxon>
        <taxon>Vibrionales</taxon>
        <taxon>Vibrionaceae</taxon>
        <taxon>Vibrio</taxon>
    </lineage>
</organism>
<dbReference type="CDD" id="cd03349">
    <property type="entry name" value="LbH_XAT"/>
    <property type="match status" value="1"/>
</dbReference>
<dbReference type="RefSeq" id="WP_103200001.1">
    <property type="nucleotide sequence ID" value="NZ_JASMUA010000006.1"/>
</dbReference>
<dbReference type="PROSITE" id="PS00101">
    <property type="entry name" value="HEXAPEP_TRANSFERASES"/>
    <property type="match status" value="1"/>
</dbReference>
<dbReference type="PANTHER" id="PTHR43300">
    <property type="entry name" value="ACETYLTRANSFERASE"/>
    <property type="match status" value="1"/>
</dbReference>
<evidence type="ECO:0000256" key="3">
    <source>
        <dbReference type="ARBA" id="ARBA00022737"/>
    </source>
</evidence>
<dbReference type="Pfam" id="PF00132">
    <property type="entry name" value="Hexapep"/>
    <property type="match status" value="1"/>
</dbReference>
<dbReference type="AlphaFoldDB" id="A0A2S3R5Z0"/>
<protein>
    <submittedName>
        <fullName evidence="5">Chloramphenicol acetyltransferase</fullName>
    </submittedName>
</protein>
<dbReference type="InterPro" id="IPR050179">
    <property type="entry name" value="Trans_hexapeptide_repeat"/>
</dbReference>
<comment type="caution">
    <text evidence="5">The sequence shown here is derived from an EMBL/GenBank/DDBJ whole genome shotgun (WGS) entry which is preliminary data.</text>
</comment>